<dbReference type="InterPro" id="IPR012675">
    <property type="entry name" value="Beta-grasp_dom_sf"/>
</dbReference>
<name>A0ABD1ZJX0_9MARC</name>
<evidence type="ECO:0000313" key="2">
    <source>
        <dbReference type="Proteomes" id="UP001605036"/>
    </source>
</evidence>
<reference evidence="1 2" key="1">
    <citation type="submission" date="2024-09" db="EMBL/GenBank/DDBJ databases">
        <title>Chromosome-scale assembly of Riccia fluitans.</title>
        <authorList>
            <person name="Paukszto L."/>
            <person name="Sawicki J."/>
            <person name="Karawczyk K."/>
            <person name="Piernik-Szablinska J."/>
            <person name="Szczecinska M."/>
            <person name="Mazdziarz M."/>
        </authorList>
    </citation>
    <scope>NUCLEOTIDE SEQUENCE [LARGE SCALE GENOMIC DNA]</scope>
    <source>
        <strain evidence="1">Rf_01</strain>
        <tissue evidence="1">Aerial parts of the thallus</tissue>
    </source>
</reference>
<accession>A0ABD1ZJX0</accession>
<dbReference type="SUPFAM" id="SSF54292">
    <property type="entry name" value="2Fe-2S ferredoxin-like"/>
    <property type="match status" value="1"/>
</dbReference>
<dbReference type="AlphaFoldDB" id="A0ABD1ZJX0"/>
<dbReference type="Gene3D" id="3.10.20.30">
    <property type="match status" value="1"/>
</dbReference>
<dbReference type="Proteomes" id="UP001605036">
    <property type="component" value="Unassembled WGS sequence"/>
</dbReference>
<dbReference type="EMBL" id="JBHFFA010000001">
    <property type="protein sequence ID" value="KAL2651230.1"/>
    <property type="molecule type" value="Genomic_DNA"/>
</dbReference>
<dbReference type="InterPro" id="IPR036010">
    <property type="entry name" value="2Fe-2S_ferredoxin-like_sf"/>
</dbReference>
<proteinExistence type="predicted"/>
<evidence type="ECO:0008006" key="3">
    <source>
        <dbReference type="Google" id="ProtNLM"/>
    </source>
</evidence>
<sequence>MQSRREGRSVPCGGRSRFLVIASRLAVQRVFSHGNQGSPSTSRLGRWSLLRTPVLGAQGKEISGSRTAHAEAKASESVGRYGGHIPKVSERIIDVTLEELTLLDALKRAGVNTGCPCPVHGRGLEVCMGNCAVLVATEWLDSLPPRTDEETDVIKLRLQSGASPPASVDKHFRLSCLLQLGPQHEGMKVGLTEPVAAETP</sequence>
<evidence type="ECO:0000313" key="1">
    <source>
        <dbReference type="EMBL" id="KAL2651230.1"/>
    </source>
</evidence>
<organism evidence="1 2">
    <name type="scientific">Riccia fluitans</name>
    <dbReference type="NCBI Taxonomy" id="41844"/>
    <lineage>
        <taxon>Eukaryota</taxon>
        <taxon>Viridiplantae</taxon>
        <taxon>Streptophyta</taxon>
        <taxon>Embryophyta</taxon>
        <taxon>Marchantiophyta</taxon>
        <taxon>Marchantiopsida</taxon>
        <taxon>Marchantiidae</taxon>
        <taxon>Marchantiales</taxon>
        <taxon>Ricciaceae</taxon>
        <taxon>Riccia</taxon>
    </lineage>
</organism>
<keyword evidence="2" id="KW-1185">Reference proteome</keyword>
<gene>
    <name evidence="1" type="ORF">R1flu_019358</name>
</gene>
<comment type="caution">
    <text evidence="1">The sequence shown here is derived from an EMBL/GenBank/DDBJ whole genome shotgun (WGS) entry which is preliminary data.</text>
</comment>
<protein>
    <recommendedName>
        <fullName evidence="3">Ferredoxin</fullName>
    </recommendedName>
</protein>